<gene>
    <name evidence="1" type="ORF">FISHEDRAFT_42547</name>
</gene>
<name>A0A0D7ADU9_9AGAR</name>
<protein>
    <submittedName>
        <fullName evidence="1">Uncharacterized protein</fullName>
    </submittedName>
</protein>
<evidence type="ECO:0000313" key="2">
    <source>
        <dbReference type="Proteomes" id="UP000054144"/>
    </source>
</evidence>
<feature type="non-terminal residue" evidence="1">
    <location>
        <position position="1"/>
    </location>
</feature>
<keyword evidence="2" id="KW-1185">Reference proteome</keyword>
<dbReference type="Proteomes" id="UP000054144">
    <property type="component" value="Unassembled WGS sequence"/>
</dbReference>
<dbReference type="OrthoDB" id="2418900at2759"/>
<evidence type="ECO:0000313" key="1">
    <source>
        <dbReference type="EMBL" id="KIY48855.1"/>
    </source>
</evidence>
<reference evidence="1 2" key="1">
    <citation type="journal article" date="2015" name="Fungal Genet. Biol.">
        <title>Evolution of novel wood decay mechanisms in Agaricales revealed by the genome sequences of Fistulina hepatica and Cylindrobasidium torrendii.</title>
        <authorList>
            <person name="Floudas D."/>
            <person name="Held B.W."/>
            <person name="Riley R."/>
            <person name="Nagy L.G."/>
            <person name="Koehler G."/>
            <person name="Ransdell A.S."/>
            <person name="Younus H."/>
            <person name="Chow J."/>
            <person name="Chiniquy J."/>
            <person name="Lipzen A."/>
            <person name="Tritt A."/>
            <person name="Sun H."/>
            <person name="Haridas S."/>
            <person name="LaButti K."/>
            <person name="Ohm R.A."/>
            <person name="Kues U."/>
            <person name="Blanchette R.A."/>
            <person name="Grigoriev I.V."/>
            <person name="Minto R.E."/>
            <person name="Hibbett D.S."/>
        </authorList>
    </citation>
    <scope>NUCLEOTIDE SEQUENCE [LARGE SCALE GENOMIC DNA]</scope>
    <source>
        <strain evidence="1 2">ATCC 64428</strain>
    </source>
</reference>
<dbReference type="InterPro" id="IPR041078">
    <property type="entry name" value="Plavaka"/>
</dbReference>
<accession>A0A0D7ADU9</accession>
<organism evidence="1 2">
    <name type="scientific">Fistulina hepatica ATCC 64428</name>
    <dbReference type="NCBI Taxonomy" id="1128425"/>
    <lineage>
        <taxon>Eukaryota</taxon>
        <taxon>Fungi</taxon>
        <taxon>Dikarya</taxon>
        <taxon>Basidiomycota</taxon>
        <taxon>Agaricomycotina</taxon>
        <taxon>Agaricomycetes</taxon>
        <taxon>Agaricomycetidae</taxon>
        <taxon>Agaricales</taxon>
        <taxon>Fistulinaceae</taxon>
        <taxon>Fistulina</taxon>
    </lineage>
</organism>
<sequence>LWYRDPVECIRELIGNPVFRDAMAYAPETLYEGADGKTRIVNEMHTAEWWMDIQHRLGQKGATIAPVILSSDKTQLTQFRGDVSAWPVYLSIGNISKEVRRQGSSHATVLIGYLPVAKLTCLTKSKQQFERYRLFHYCMSLLTKTLATAGRTGVFMGCADGMERWIWPILAAYVADFPEQCLISCSMESRCPICTVPSDQRGTNAPYDWRDMREHLYLLAQSSANHYANQDCKDRAESLGIRPIFPPFWAHLLHCDAFRIYTPDLLHQLHKGVFKDHLVKWCTKILGPEELDACFMSLPSYKGLRHFSNGISGVSQWTSAEHKAMEKVFVPLICGSVNNRVIQAARGGNLNIVS</sequence>
<dbReference type="Pfam" id="PF18759">
    <property type="entry name" value="Plavaka"/>
    <property type="match status" value="1"/>
</dbReference>
<dbReference type="EMBL" id="KN881806">
    <property type="protein sequence ID" value="KIY48855.1"/>
    <property type="molecule type" value="Genomic_DNA"/>
</dbReference>
<proteinExistence type="predicted"/>
<dbReference type="AlphaFoldDB" id="A0A0D7ADU9"/>